<dbReference type="PANTHER" id="PTHR21499">
    <property type="entry name" value="ASPARTATE KINASE"/>
    <property type="match status" value="1"/>
</dbReference>
<comment type="similarity">
    <text evidence="1">Belongs to the aspartokinase family.</text>
</comment>
<comment type="caution">
    <text evidence="9">The sequence shown here is derived from an EMBL/GenBank/DDBJ whole genome shotgun (WGS) entry which is preliminary data.</text>
</comment>
<dbReference type="Gene3D" id="3.40.1160.10">
    <property type="entry name" value="Acetylglutamate kinase-like"/>
    <property type="match status" value="1"/>
</dbReference>
<dbReference type="Proteomes" id="UP001595733">
    <property type="component" value="Unassembled WGS sequence"/>
</dbReference>
<evidence type="ECO:0000256" key="7">
    <source>
        <dbReference type="ARBA" id="ARBA00047872"/>
    </source>
</evidence>
<evidence type="ECO:0000256" key="1">
    <source>
        <dbReference type="ARBA" id="ARBA00010122"/>
    </source>
</evidence>
<evidence type="ECO:0000256" key="5">
    <source>
        <dbReference type="ARBA" id="ARBA00022777"/>
    </source>
</evidence>
<dbReference type="PANTHER" id="PTHR21499:SF3">
    <property type="entry name" value="ASPARTOKINASE"/>
    <property type="match status" value="1"/>
</dbReference>
<keyword evidence="5 9" id="KW-0418">Kinase</keyword>
<organism evidence="9 10">
    <name type="scientific">Chryseomicrobium palamuruense</name>
    <dbReference type="NCBI Taxonomy" id="682973"/>
    <lineage>
        <taxon>Bacteria</taxon>
        <taxon>Bacillati</taxon>
        <taxon>Bacillota</taxon>
        <taxon>Bacilli</taxon>
        <taxon>Bacillales</taxon>
        <taxon>Caryophanaceae</taxon>
        <taxon>Chryseomicrobium</taxon>
    </lineage>
</organism>
<evidence type="ECO:0000256" key="3">
    <source>
        <dbReference type="ARBA" id="ARBA00022679"/>
    </source>
</evidence>
<gene>
    <name evidence="9" type="ORF">ACFO0S_04545</name>
</gene>
<feature type="domain" description="Aspartate/glutamate/uridylate kinase" evidence="8">
    <location>
        <begin position="1"/>
        <end position="192"/>
    </location>
</feature>
<keyword evidence="10" id="KW-1185">Reference proteome</keyword>
<dbReference type="SUPFAM" id="SSF53633">
    <property type="entry name" value="Carbamate kinase-like"/>
    <property type="match status" value="1"/>
</dbReference>
<evidence type="ECO:0000256" key="2">
    <source>
        <dbReference type="ARBA" id="ARBA00013059"/>
    </source>
</evidence>
<accession>A0ABV8UV37</accession>
<keyword evidence="3" id="KW-0808">Transferase</keyword>
<keyword evidence="6" id="KW-0067">ATP-binding</keyword>
<evidence type="ECO:0000313" key="10">
    <source>
        <dbReference type="Proteomes" id="UP001595733"/>
    </source>
</evidence>
<dbReference type="EMBL" id="JBHSEF010000011">
    <property type="protein sequence ID" value="MFC4354343.1"/>
    <property type="molecule type" value="Genomic_DNA"/>
</dbReference>
<evidence type="ECO:0000313" key="9">
    <source>
        <dbReference type="EMBL" id="MFC4354343.1"/>
    </source>
</evidence>
<dbReference type="Pfam" id="PF00696">
    <property type="entry name" value="AA_kinase"/>
    <property type="match status" value="1"/>
</dbReference>
<evidence type="ECO:0000259" key="8">
    <source>
        <dbReference type="Pfam" id="PF00696"/>
    </source>
</evidence>
<dbReference type="GO" id="GO:0016301">
    <property type="term" value="F:kinase activity"/>
    <property type="evidence" value="ECO:0007669"/>
    <property type="project" value="UniProtKB-KW"/>
</dbReference>
<proteinExistence type="inferred from homology"/>
<dbReference type="InterPro" id="IPR001048">
    <property type="entry name" value="Asp/Glu/Uridylate_kinase"/>
</dbReference>
<dbReference type="InterPro" id="IPR036393">
    <property type="entry name" value="AceGlu_kinase-like_sf"/>
</dbReference>
<keyword evidence="4" id="KW-0547">Nucleotide-binding</keyword>
<name>A0ABV8UV37_9BACL</name>
<evidence type="ECO:0000256" key="6">
    <source>
        <dbReference type="ARBA" id="ARBA00022840"/>
    </source>
</evidence>
<dbReference type="RefSeq" id="WP_378140628.1">
    <property type="nucleotide sequence ID" value="NZ_JBHSEF010000011.1"/>
</dbReference>
<evidence type="ECO:0000256" key="4">
    <source>
        <dbReference type="ARBA" id="ARBA00022741"/>
    </source>
</evidence>
<protein>
    <recommendedName>
        <fullName evidence="2">aspartate kinase</fullName>
        <ecNumber evidence="2">2.7.2.4</ecNumber>
    </recommendedName>
</protein>
<sequence>MVVHKYGGWAMQNSVSREEVCHRIIDAVKEGKKVVAVISAMGRAGDPYATDTLLQLTEWEEDSKEVHLVKSCGEFIASAVLTALLKTHDIACELMYGLDAGIYGSDGDIQVDLSAIEKRLTQVDAIIVPGFQYLTEAGHFQTLGRGGSDFSALLYAQHLGCQAIFFKDVPGVYYPASSQTLVSSLTHAQLAECDVIQKRAAHYAALHHIPIEIRSYTLNSEGTVIRSPLPEIQ</sequence>
<reference evidence="10" key="1">
    <citation type="journal article" date="2019" name="Int. J. Syst. Evol. Microbiol.">
        <title>The Global Catalogue of Microorganisms (GCM) 10K type strain sequencing project: providing services to taxonomists for standard genome sequencing and annotation.</title>
        <authorList>
            <consortium name="The Broad Institute Genomics Platform"/>
            <consortium name="The Broad Institute Genome Sequencing Center for Infectious Disease"/>
            <person name="Wu L."/>
            <person name="Ma J."/>
        </authorList>
    </citation>
    <scope>NUCLEOTIDE SEQUENCE [LARGE SCALE GENOMIC DNA]</scope>
    <source>
        <strain evidence="10">CCUG 50353</strain>
    </source>
</reference>
<comment type="catalytic activity">
    <reaction evidence="7">
        <text>L-aspartate + ATP = 4-phospho-L-aspartate + ADP</text>
        <dbReference type="Rhea" id="RHEA:23776"/>
        <dbReference type="ChEBI" id="CHEBI:29991"/>
        <dbReference type="ChEBI" id="CHEBI:30616"/>
        <dbReference type="ChEBI" id="CHEBI:57535"/>
        <dbReference type="ChEBI" id="CHEBI:456216"/>
        <dbReference type="EC" id="2.7.2.4"/>
    </reaction>
</comment>
<dbReference type="EC" id="2.7.2.4" evidence="2"/>